<dbReference type="AlphaFoldDB" id="A0A1S8D0X5"/>
<dbReference type="GO" id="GO:0006355">
    <property type="term" value="P:regulation of DNA-templated transcription"/>
    <property type="evidence" value="ECO:0007669"/>
    <property type="project" value="InterPro"/>
</dbReference>
<dbReference type="Pfam" id="PF22513">
    <property type="entry name" value="FitA-like_RHH"/>
    <property type="match status" value="1"/>
</dbReference>
<dbReference type="EMBL" id="LLWF02000155">
    <property type="protein sequence ID" value="ONH81228.1"/>
    <property type="molecule type" value="Genomic_DNA"/>
</dbReference>
<sequence length="103" mass="10845">MLFGSGQVDAEAPVSSLTISDLDETTLARLRERASRAGYTEAEEARRILQTGLGLVPAAAAPGTTLAAAMRAIFEPLGGHDFEAVRERGSRIPPDFSSAEFGP</sequence>
<dbReference type="SUPFAM" id="SSF47598">
    <property type="entry name" value="Ribbon-helix-helix"/>
    <property type="match status" value="1"/>
</dbReference>
<dbReference type="STRING" id="207340.APZ41_021005"/>
<evidence type="ECO:0000313" key="2">
    <source>
        <dbReference type="EMBL" id="ONH81228.1"/>
    </source>
</evidence>
<dbReference type="RefSeq" id="WP_058389579.1">
    <property type="nucleotide sequence ID" value="NZ_LLWF02000155.1"/>
</dbReference>
<keyword evidence="3" id="KW-1185">Reference proteome</keyword>
<dbReference type="InterPro" id="IPR010985">
    <property type="entry name" value="Ribbon_hlx_hlx"/>
</dbReference>
<dbReference type="Proteomes" id="UP000054844">
    <property type="component" value="Unassembled WGS sequence"/>
</dbReference>
<evidence type="ECO:0000313" key="3">
    <source>
        <dbReference type="Proteomes" id="UP000054844"/>
    </source>
</evidence>
<reference evidence="2" key="1">
    <citation type="submission" date="2016-12" db="EMBL/GenBank/DDBJ databases">
        <title>Draft genome sequence of Roseomonas mucosa strain AU37, isolated from a peripheral intravenous catheter.</title>
        <authorList>
            <person name="Choudhury M.A."/>
            <person name="Sidjabat H.E."/>
            <person name="Wailan A.M."/>
            <person name="Zhang L."/>
            <person name="Marsh N.M."/>
            <person name="Rickard C.M."/>
            <person name="Davies M."/>
            <person name="Mcmillan D.J."/>
        </authorList>
    </citation>
    <scope>NUCLEOTIDE SEQUENCE [LARGE SCALE GENOMIC DNA]</scope>
    <source>
        <strain evidence="2">AU37</strain>
    </source>
</reference>
<protein>
    <recommendedName>
        <fullName evidence="1">Antitoxin FitA-like ribbon-helix-helix domain-containing protein</fullName>
    </recommendedName>
</protein>
<proteinExistence type="predicted"/>
<organism evidence="2 3">
    <name type="scientific">Roseomonas mucosa</name>
    <dbReference type="NCBI Taxonomy" id="207340"/>
    <lineage>
        <taxon>Bacteria</taxon>
        <taxon>Pseudomonadati</taxon>
        <taxon>Pseudomonadota</taxon>
        <taxon>Alphaproteobacteria</taxon>
        <taxon>Acetobacterales</taxon>
        <taxon>Roseomonadaceae</taxon>
        <taxon>Roseomonas</taxon>
    </lineage>
</organism>
<evidence type="ECO:0000259" key="1">
    <source>
        <dbReference type="Pfam" id="PF22513"/>
    </source>
</evidence>
<name>A0A1S8D0X5_9PROT</name>
<accession>A0A1S8D0X5</accession>
<dbReference type="InterPro" id="IPR053853">
    <property type="entry name" value="FitA-like_RHH"/>
</dbReference>
<gene>
    <name evidence="2" type="ORF">APZ41_021005</name>
</gene>
<feature type="domain" description="Antitoxin FitA-like ribbon-helix-helix" evidence="1">
    <location>
        <begin position="16"/>
        <end position="51"/>
    </location>
</feature>
<comment type="caution">
    <text evidence="2">The sequence shown here is derived from an EMBL/GenBank/DDBJ whole genome shotgun (WGS) entry which is preliminary data.</text>
</comment>